<dbReference type="PANTHER" id="PTHR11474:SF32">
    <property type="entry name" value="TYROSINASE"/>
    <property type="match status" value="1"/>
</dbReference>
<reference evidence="8" key="1">
    <citation type="journal article" date="2023" name="Mol. Phylogenet. Evol.">
        <title>Genome-scale phylogeny and comparative genomics of the fungal order Sordariales.</title>
        <authorList>
            <person name="Hensen N."/>
            <person name="Bonometti L."/>
            <person name="Westerberg I."/>
            <person name="Brannstrom I.O."/>
            <person name="Guillou S."/>
            <person name="Cros-Aarteil S."/>
            <person name="Calhoun S."/>
            <person name="Haridas S."/>
            <person name="Kuo A."/>
            <person name="Mondo S."/>
            <person name="Pangilinan J."/>
            <person name="Riley R."/>
            <person name="LaButti K."/>
            <person name="Andreopoulos B."/>
            <person name="Lipzen A."/>
            <person name="Chen C."/>
            <person name="Yan M."/>
            <person name="Daum C."/>
            <person name="Ng V."/>
            <person name="Clum A."/>
            <person name="Steindorff A."/>
            <person name="Ohm R.A."/>
            <person name="Martin F."/>
            <person name="Silar P."/>
            <person name="Natvig D.O."/>
            <person name="Lalanne C."/>
            <person name="Gautier V."/>
            <person name="Ament-Velasquez S.L."/>
            <person name="Kruys A."/>
            <person name="Hutchinson M.I."/>
            <person name="Powell A.J."/>
            <person name="Barry K."/>
            <person name="Miller A.N."/>
            <person name="Grigoriev I.V."/>
            <person name="Debuchy R."/>
            <person name="Gladieux P."/>
            <person name="Hiltunen Thoren M."/>
            <person name="Johannesson H."/>
        </authorList>
    </citation>
    <scope>NUCLEOTIDE SEQUENCE</scope>
    <source>
        <strain evidence="8">CBS 103.79</strain>
    </source>
</reference>
<evidence type="ECO:0000256" key="3">
    <source>
        <dbReference type="ARBA" id="ARBA00023002"/>
    </source>
</evidence>
<dbReference type="InterPro" id="IPR008922">
    <property type="entry name" value="Di-copper_centre_dom_sf"/>
</dbReference>
<evidence type="ECO:0000259" key="6">
    <source>
        <dbReference type="PROSITE" id="PS00497"/>
    </source>
</evidence>
<dbReference type="AlphaFoldDB" id="A0AAN6RXR8"/>
<dbReference type="InterPro" id="IPR041640">
    <property type="entry name" value="Tyrosinase_C"/>
</dbReference>
<feature type="signal peptide" evidence="5">
    <location>
        <begin position="1"/>
        <end position="20"/>
    </location>
</feature>
<dbReference type="InterPro" id="IPR002227">
    <property type="entry name" value="Tyrosinase_Cu-bd"/>
</dbReference>
<evidence type="ECO:0000259" key="7">
    <source>
        <dbReference type="PROSITE" id="PS00498"/>
    </source>
</evidence>
<keyword evidence="4" id="KW-0503">Monooxygenase</keyword>
<evidence type="ECO:0000256" key="1">
    <source>
        <dbReference type="ARBA" id="ARBA00001973"/>
    </source>
</evidence>
<comment type="caution">
    <text evidence="8">The sequence shown here is derived from an EMBL/GenBank/DDBJ whole genome shotgun (WGS) entry which is preliminary data.</text>
</comment>
<dbReference type="PROSITE" id="PS00497">
    <property type="entry name" value="TYROSINASE_1"/>
    <property type="match status" value="1"/>
</dbReference>
<proteinExistence type="predicted"/>
<keyword evidence="2" id="KW-0479">Metal-binding</keyword>
<dbReference type="PROSITE" id="PS00498">
    <property type="entry name" value="TYROSINASE_2"/>
    <property type="match status" value="1"/>
</dbReference>
<dbReference type="PANTHER" id="PTHR11474">
    <property type="entry name" value="TYROSINASE FAMILY MEMBER"/>
    <property type="match status" value="1"/>
</dbReference>
<dbReference type="SUPFAM" id="SSF48056">
    <property type="entry name" value="Di-copper centre-containing domain"/>
    <property type="match status" value="1"/>
</dbReference>
<gene>
    <name evidence="8" type="ORF">C8A05DRAFT_11471</name>
</gene>
<sequence length="653" mass="71278">MTPFRLVLLLPLLTLTHALALSRTATTQPAGAYNYGFDVHPRVKRQLGRRSALVVQGKKTTAAEIGVRQEIRQLELDKDVWTLYVLGLSMLQFTDQGVATSYYGLAGIHGMPHQTWGDVKPVVGSENTGYCTHSSVLFPTWHRPYMALYEQVLHGLIMLIASFWPDAERARYEEAAKRFRLPYWDWALNPPTGGSVLPRSIGGSSFIDVQGPNGMQRIANPLYTYSFRPLNATAFVSGPWNTWSRTLRSPSSGSPDAQSNNSLVGINLDKNQASMAQRLYTLFAGYDNYTAFSNNALGAQGDSLESIHDTIHTMVGGFGAGSPAGHMAFIQWSAFDPVFFLHHCMVDRIFAIWQTLHPNAWVTPTRSLTNSYTIRRGQTLSASTALTPFFSSENGTFWDSNGVRDHTKFGYTYPELVLVDTAKKYVINKNTMTQLRTVRQAVNRLYGSFSPASLFLDQVHAAGIKVTTGNNKLTAALNRIAQAAKGTTAAKIFVGDRYHEWTAAIRVTAPALAKASSVHFFLSGVVPADPRDWASAQNWVGTMGVFGSAKYGQDQGEVSGGHEVPVSGTVPLTAALVGVVNQGGLESLEEGDAEGFLRRNLKVRMLGSEGEVLGGEGCVEGVEVGIVSAVVAAPWSEEELPKWGEPREVFSLC</sequence>
<dbReference type="Proteomes" id="UP001303889">
    <property type="component" value="Unassembled WGS sequence"/>
</dbReference>
<organism evidence="8 9">
    <name type="scientific">Staphylotrichum tortipilum</name>
    <dbReference type="NCBI Taxonomy" id="2831512"/>
    <lineage>
        <taxon>Eukaryota</taxon>
        <taxon>Fungi</taxon>
        <taxon>Dikarya</taxon>
        <taxon>Ascomycota</taxon>
        <taxon>Pezizomycotina</taxon>
        <taxon>Sordariomycetes</taxon>
        <taxon>Sordariomycetidae</taxon>
        <taxon>Sordariales</taxon>
        <taxon>Chaetomiaceae</taxon>
        <taxon>Staphylotrichum</taxon>
    </lineage>
</organism>
<reference evidence="8" key="2">
    <citation type="submission" date="2023-05" db="EMBL/GenBank/DDBJ databases">
        <authorList>
            <consortium name="Lawrence Berkeley National Laboratory"/>
            <person name="Steindorff A."/>
            <person name="Hensen N."/>
            <person name="Bonometti L."/>
            <person name="Westerberg I."/>
            <person name="Brannstrom I.O."/>
            <person name="Guillou S."/>
            <person name="Cros-Aarteil S."/>
            <person name="Calhoun S."/>
            <person name="Haridas S."/>
            <person name="Kuo A."/>
            <person name="Mondo S."/>
            <person name="Pangilinan J."/>
            <person name="Riley R."/>
            <person name="Labutti K."/>
            <person name="Andreopoulos B."/>
            <person name="Lipzen A."/>
            <person name="Chen C."/>
            <person name="Yanf M."/>
            <person name="Daum C."/>
            <person name="Ng V."/>
            <person name="Clum A."/>
            <person name="Ohm R."/>
            <person name="Martin F."/>
            <person name="Silar P."/>
            <person name="Natvig D."/>
            <person name="Lalanne C."/>
            <person name="Gautier V."/>
            <person name="Ament-Velasquez S.L."/>
            <person name="Kruys A."/>
            <person name="Hutchinson M.I."/>
            <person name="Powell A.J."/>
            <person name="Barry K."/>
            <person name="Miller A.N."/>
            <person name="Grigoriev I.V."/>
            <person name="Debuchy R."/>
            <person name="Gladieux P."/>
            <person name="Thoren M.H."/>
            <person name="Johannesson H."/>
        </authorList>
    </citation>
    <scope>NUCLEOTIDE SEQUENCE</scope>
    <source>
        <strain evidence="8">CBS 103.79</strain>
    </source>
</reference>
<dbReference type="Pfam" id="PF18132">
    <property type="entry name" value="Tyrosinase_C"/>
    <property type="match status" value="1"/>
</dbReference>
<evidence type="ECO:0000256" key="4">
    <source>
        <dbReference type="ARBA" id="ARBA00023033"/>
    </source>
</evidence>
<protein>
    <recommendedName>
        <fullName evidence="6 7">Tyrosinase copper-binding domain-containing protein</fullName>
    </recommendedName>
</protein>
<dbReference type="PRINTS" id="PR00092">
    <property type="entry name" value="TYROSINASE"/>
</dbReference>
<name>A0AAN6RXR8_9PEZI</name>
<keyword evidence="3" id="KW-0560">Oxidoreductase</keyword>
<dbReference type="EMBL" id="MU855319">
    <property type="protein sequence ID" value="KAK3906770.1"/>
    <property type="molecule type" value="Genomic_DNA"/>
</dbReference>
<keyword evidence="5" id="KW-0732">Signal</keyword>
<dbReference type="Pfam" id="PF00264">
    <property type="entry name" value="Tyrosinase"/>
    <property type="match status" value="1"/>
</dbReference>
<dbReference type="GO" id="GO:0046872">
    <property type="term" value="F:metal ion binding"/>
    <property type="evidence" value="ECO:0007669"/>
    <property type="project" value="UniProtKB-KW"/>
</dbReference>
<feature type="chain" id="PRO_5043017762" description="Tyrosinase copper-binding domain-containing protein" evidence="5">
    <location>
        <begin position="21"/>
        <end position="653"/>
    </location>
</feature>
<evidence type="ECO:0000313" key="9">
    <source>
        <dbReference type="Proteomes" id="UP001303889"/>
    </source>
</evidence>
<evidence type="ECO:0000256" key="2">
    <source>
        <dbReference type="ARBA" id="ARBA00022723"/>
    </source>
</evidence>
<feature type="domain" description="Tyrosinase copper-binding" evidence="6">
    <location>
        <begin position="133"/>
        <end position="150"/>
    </location>
</feature>
<dbReference type="InterPro" id="IPR050316">
    <property type="entry name" value="Tyrosinase/Hemocyanin"/>
</dbReference>
<dbReference type="GO" id="GO:0004497">
    <property type="term" value="F:monooxygenase activity"/>
    <property type="evidence" value="ECO:0007669"/>
    <property type="project" value="UniProtKB-KW"/>
</dbReference>
<accession>A0AAN6RXR8</accession>
<evidence type="ECO:0000256" key="5">
    <source>
        <dbReference type="SAM" id="SignalP"/>
    </source>
</evidence>
<dbReference type="Gene3D" id="1.10.1280.10">
    <property type="entry name" value="Di-copper center containing domain from catechol oxidase"/>
    <property type="match status" value="1"/>
</dbReference>
<comment type="cofactor">
    <cofactor evidence="1">
        <name>Cu(2+)</name>
        <dbReference type="ChEBI" id="CHEBI:29036"/>
    </cofactor>
</comment>
<evidence type="ECO:0000313" key="8">
    <source>
        <dbReference type="EMBL" id="KAK3906770.1"/>
    </source>
</evidence>
<keyword evidence="9" id="KW-1185">Reference proteome</keyword>
<feature type="domain" description="Tyrosinase copper-binding" evidence="7">
    <location>
        <begin position="336"/>
        <end position="347"/>
    </location>
</feature>